<comment type="function">
    <text evidence="1 7">Assembles around the rod to form the L-ring and probably protects the motor/basal body from shearing forces during rotation.</text>
</comment>
<keyword evidence="5 7" id="KW-0975">Bacterial flagellum</keyword>
<dbReference type="PANTHER" id="PTHR34933">
    <property type="entry name" value="FLAGELLAR L-RING PROTEIN"/>
    <property type="match status" value="1"/>
</dbReference>
<reference evidence="8" key="1">
    <citation type="submission" date="2018-01" db="EMBL/GenBank/DDBJ databases">
        <authorList>
            <person name="Regsiter A."/>
            <person name="William W."/>
        </authorList>
    </citation>
    <scope>NUCLEOTIDE SEQUENCE</scope>
    <source>
        <strain evidence="8">TRIP AH-1</strain>
    </source>
</reference>
<dbReference type="PANTHER" id="PTHR34933:SF1">
    <property type="entry name" value="FLAGELLAR L-RING PROTEIN"/>
    <property type="match status" value="1"/>
</dbReference>
<evidence type="ECO:0000256" key="5">
    <source>
        <dbReference type="ARBA" id="ARBA00023143"/>
    </source>
</evidence>
<dbReference type="HAMAP" id="MF_00415">
    <property type="entry name" value="FlgH"/>
    <property type="match status" value="1"/>
</dbReference>
<gene>
    <name evidence="7 8" type="primary">flgH</name>
    <name evidence="8" type="ORF">PITCH_A1470021</name>
</gene>
<proteinExistence type="inferred from homology"/>
<comment type="subunit">
    <text evidence="7">The basal body constitutes a major portion of the flagellar organelle and consists of four rings (L,P,S, and M) mounted on a central rod.</text>
</comment>
<evidence type="ECO:0000256" key="3">
    <source>
        <dbReference type="ARBA" id="ARBA00022729"/>
    </source>
</evidence>
<evidence type="ECO:0000256" key="7">
    <source>
        <dbReference type="HAMAP-Rule" id="MF_00415"/>
    </source>
</evidence>
<keyword evidence="8" id="KW-0282">Flagellum</keyword>
<keyword evidence="3" id="KW-0732">Signal</keyword>
<sequence length="243" mass="26334">MFEMVSFQNKSAAKFIIAVAIVSLLTGCGVNRKTVTPIDIKDDVKYTVPNEPAKMQEGSLWAKNGSLNDLFIDSKARRVGDIITIDIVETASAFNKADTNTSRKSDVSASISKFLGLENNDKFPTSSGFTPFGTVAGTTSNTFEGEGETNRSGKLDASISARVIEVYPNGNLKILGSREITINNEQQYIALTGIVRPSDISSRNTVLSTYISDANIIYTGTGVINDRQKPGWLASVLDAFWPF</sequence>
<comment type="subcellular location">
    <subcellularLocation>
        <location evidence="7">Cell outer membrane</location>
    </subcellularLocation>
    <subcellularLocation>
        <location evidence="7">Bacterial flagellum basal body</location>
    </subcellularLocation>
</comment>
<evidence type="ECO:0000313" key="8">
    <source>
        <dbReference type="EMBL" id="SPD72672.1"/>
    </source>
</evidence>
<organism evidence="8">
    <name type="scientific">uncultured Desulfobacterium sp</name>
    <dbReference type="NCBI Taxonomy" id="201089"/>
    <lineage>
        <taxon>Bacteria</taxon>
        <taxon>Pseudomonadati</taxon>
        <taxon>Thermodesulfobacteriota</taxon>
        <taxon>Desulfobacteria</taxon>
        <taxon>Desulfobacterales</taxon>
        <taxon>Desulfobacteriaceae</taxon>
        <taxon>Desulfobacterium</taxon>
        <taxon>environmental samples</taxon>
    </lineage>
</organism>
<dbReference type="GO" id="GO:0009279">
    <property type="term" value="C:cell outer membrane"/>
    <property type="evidence" value="ECO:0007669"/>
    <property type="project" value="UniProtKB-SubCell"/>
</dbReference>
<dbReference type="AlphaFoldDB" id="A0A445MTC2"/>
<evidence type="ECO:0000256" key="2">
    <source>
        <dbReference type="ARBA" id="ARBA00006929"/>
    </source>
</evidence>
<keyword evidence="4 7" id="KW-0472">Membrane</keyword>
<evidence type="ECO:0000256" key="1">
    <source>
        <dbReference type="ARBA" id="ARBA00002591"/>
    </source>
</evidence>
<protein>
    <recommendedName>
        <fullName evidence="7">Flagellar L-ring protein</fullName>
    </recommendedName>
    <alternativeName>
        <fullName evidence="7">Basal body L-ring protein</fullName>
    </alternativeName>
</protein>
<dbReference type="GO" id="GO:0003774">
    <property type="term" value="F:cytoskeletal motor activity"/>
    <property type="evidence" value="ECO:0007669"/>
    <property type="project" value="InterPro"/>
</dbReference>
<evidence type="ECO:0000256" key="6">
    <source>
        <dbReference type="ARBA" id="ARBA00023237"/>
    </source>
</evidence>
<evidence type="ECO:0000256" key="4">
    <source>
        <dbReference type="ARBA" id="ARBA00023136"/>
    </source>
</evidence>
<keyword evidence="6 7" id="KW-0998">Cell outer membrane</keyword>
<dbReference type="InterPro" id="IPR000527">
    <property type="entry name" value="Flag_Lring"/>
</dbReference>
<dbReference type="PRINTS" id="PR01008">
    <property type="entry name" value="FLGLRINGFLGH"/>
</dbReference>
<comment type="similarity">
    <text evidence="2 7">Belongs to the FlgH family.</text>
</comment>
<dbReference type="GO" id="GO:0071973">
    <property type="term" value="P:bacterial-type flagellum-dependent cell motility"/>
    <property type="evidence" value="ECO:0007669"/>
    <property type="project" value="InterPro"/>
</dbReference>
<dbReference type="GO" id="GO:0009427">
    <property type="term" value="C:bacterial-type flagellum basal body, distal rod, L ring"/>
    <property type="evidence" value="ECO:0007669"/>
    <property type="project" value="InterPro"/>
</dbReference>
<keyword evidence="8" id="KW-0966">Cell projection</keyword>
<name>A0A445MTC2_9BACT</name>
<dbReference type="Pfam" id="PF02107">
    <property type="entry name" value="FlgH"/>
    <property type="match status" value="1"/>
</dbReference>
<dbReference type="EMBL" id="OJIN01000054">
    <property type="protein sequence ID" value="SPD72672.1"/>
    <property type="molecule type" value="Genomic_DNA"/>
</dbReference>
<accession>A0A445MTC2</accession>
<keyword evidence="8" id="KW-0969">Cilium</keyword>